<dbReference type="SMART" id="SM00490">
    <property type="entry name" value="HELICc"/>
    <property type="match status" value="1"/>
</dbReference>
<evidence type="ECO:0000256" key="8">
    <source>
        <dbReference type="ARBA" id="ARBA00022806"/>
    </source>
</evidence>
<evidence type="ECO:0000256" key="10">
    <source>
        <dbReference type="ARBA" id="ARBA00022853"/>
    </source>
</evidence>
<feature type="domain" description="Helicase ATP-binding" evidence="14">
    <location>
        <begin position="417"/>
        <end position="582"/>
    </location>
</feature>
<protein>
    <recommendedName>
        <fullName evidence="3">DNA helicase</fullName>
        <ecNumber evidence="3">3.6.4.12</ecNumber>
    </recommendedName>
</protein>
<dbReference type="FunFam" id="3.40.50.10810:FF:000016">
    <property type="entry name" value="Chromatin structure-remodeling complex protein SYD"/>
    <property type="match status" value="1"/>
</dbReference>
<dbReference type="InterPro" id="IPR038718">
    <property type="entry name" value="SNF2-like_sf"/>
</dbReference>
<dbReference type="InterPro" id="IPR027417">
    <property type="entry name" value="P-loop_NTPase"/>
</dbReference>
<comment type="subcellular location">
    <subcellularLocation>
        <location evidence="1">Nucleus</location>
    </subcellularLocation>
</comment>
<evidence type="ECO:0000313" key="17">
    <source>
        <dbReference type="Proteomes" id="UP001231189"/>
    </source>
</evidence>
<evidence type="ECO:0000259" key="14">
    <source>
        <dbReference type="PROSITE" id="PS51192"/>
    </source>
</evidence>
<name>A0AAD8TV33_LOLMU</name>
<feature type="compositionally biased region" description="Polar residues" evidence="13">
    <location>
        <begin position="1056"/>
        <end position="1070"/>
    </location>
</feature>
<dbReference type="Gene3D" id="3.40.50.10810">
    <property type="entry name" value="Tandem AAA-ATPase domain"/>
    <property type="match status" value="1"/>
</dbReference>
<dbReference type="GO" id="GO:0042393">
    <property type="term" value="F:histone binding"/>
    <property type="evidence" value="ECO:0007669"/>
    <property type="project" value="InterPro"/>
</dbReference>
<evidence type="ECO:0000256" key="12">
    <source>
        <dbReference type="ARBA" id="ARBA00047995"/>
    </source>
</evidence>
<evidence type="ECO:0000256" key="9">
    <source>
        <dbReference type="ARBA" id="ARBA00022840"/>
    </source>
</evidence>
<dbReference type="InterPro" id="IPR049730">
    <property type="entry name" value="SNF2/RAD54-like_C"/>
</dbReference>
<feature type="compositionally biased region" description="Acidic residues" evidence="13">
    <location>
        <begin position="65"/>
        <end position="78"/>
    </location>
</feature>
<keyword evidence="6" id="KW-0547">Nucleotide-binding</keyword>
<dbReference type="EC" id="3.6.4.12" evidence="3"/>
<dbReference type="Pfam" id="PF14619">
    <property type="entry name" value="SnAC"/>
    <property type="match status" value="1"/>
</dbReference>
<feature type="compositionally biased region" description="Basic and acidic residues" evidence="13">
    <location>
        <begin position="334"/>
        <end position="350"/>
    </location>
</feature>
<dbReference type="GO" id="GO:0016787">
    <property type="term" value="F:hydrolase activity"/>
    <property type="evidence" value="ECO:0007669"/>
    <property type="project" value="UniProtKB-KW"/>
</dbReference>
<evidence type="ECO:0000256" key="11">
    <source>
        <dbReference type="ARBA" id="ARBA00023242"/>
    </source>
</evidence>
<evidence type="ECO:0000256" key="3">
    <source>
        <dbReference type="ARBA" id="ARBA00012551"/>
    </source>
</evidence>
<dbReference type="PROSITE" id="PS51192">
    <property type="entry name" value="HELICASE_ATP_BIND_1"/>
    <property type="match status" value="1"/>
</dbReference>
<dbReference type="GO" id="GO:0005524">
    <property type="term" value="F:ATP binding"/>
    <property type="evidence" value="ECO:0007669"/>
    <property type="project" value="UniProtKB-KW"/>
</dbReference>
<evidence type="ECO:0000256" key="7">
    <source>
        <dbReference type="ARBA" id="ARBA00022801"/>
    </source>
</evidence>
<keyword evidence="10" id="KW-0156">Chromatin regulator</keyword>
<dbReference type="Proteomes" id="UP001231189">
    <property type="component" value="Unassembled WGS sequence"/>
</dbReference>
<dbReference type="InterPro" id="IPR014001">
    <property type="entry name" value="Helicase_ATP-bd"/>
</dbReference>
<evidence type="ECO:0000256" key="13">
    <source>
        <dbReference type="SAM" id="MobiDB-lite"/>
    </source>
</evidence>
<feature type="compositionally biased region" description="Acidic residues" evidence="13">
    <location>
        <begin position="351"/>
        <end position="367"/>
    </location>
</feature>
<keyword evidence="8" id="KW-0347">Helicase</keyword>
<keyword evidence="5" id="KW-0341">Growth regulation</keyword>
<reference evidence="16" key="1">
    <citation type="submission" date="2023-07" db="EMBL/GenBank/DDBJ databases">
        <title>A chromosome-level genome assembly of Lolium multiflorum.</title>
        <authorList>
            <person name="Chen Y."/>
            <person name="Copetti D."/>
            <person name="Kolliker R."/>
            <person name="Studer B."/>
        </authorList>
    </citation>
    <scope>NUCLEOTIDE SEQUENCE</scope>
    <source>
        <strain evidence="16">02402/16</strain>
        <tissue evidence="16">Leaf</tissue>
    </source>
</reference>
<keyword evidence="17" id="KW-1185">Reference proteome</keyword>
<gene>
    <name evidence="16" type="ORF">QYE76_009480</name>
</gene>
<comment type="caution">
    <text evidence="16">The sequence shown here is derived from an EMBL/GenBank/DDBJ whole genome shotgun (WGS) entry which is preliminary data.</text>
</comment>
<dbReference type="InterPro" id="IPR001650">
    <property type="entry name" value="Helicase_C-like"/>
</dbReference>
<dbReference type="SMART" id="SM01314">
    <property type="entry name" value="SnAC"/>
    <property type="match status" value="1"/>
</dbReference>
<proteinExistence type="inferred from homology"/>
<dbReference type="CDD" id="cd18793">
    <property type="entry name" value="SF2_C_SNF"/>
    <property type="match status" value="1"/>
</dbReference>
<keyword evidence="11" id="KW-0539">Nucleus</keyword>
<feature type="region of interest" description="Disordered" evidence="13">
    <location>
        <begin position="331"/>
        <end position="381"/>
    </location>
</feature>
<dbReference type="SMART" id="SM00487">
    <property type="entry name" value="DEXDc"/>
    <property type="match status" value="1"/>
</dbReference>
<evidence type="ECO:0000256" key="4">
    <source>
        <dbReference type="ARBA" id="ARBA00022473"/>
    </source>
</evidence>
<keyword evidence="7" id="KW-0378">Hydrolase</keyword>
<organism evidence="16 17">
    <name type="scientific">Lolium multiflorum</name>
    <name type="common">Italian ryegrass</name>
    <name type="synonym">Lolium perenne subsp. multiflorum</name>
    <dbReference type="NCBI Taxonomy" id="4521"/>
    <lineage>
        <taxon>Eukaryota</taxon>
        <taxon>Viridiplantae</taxon>
        <taxon>Streptophyta</taxon>
        <taxon>Embryophyta</taxon>
        <taxon>Tracheophyta</taxon>
        <taxon>Spermatophyta</taxon>
        <taxon>Magnoliopsida</taxon>
        <taxon>Liliopsida</taxon>
        <taxon>Poales</taxon>
        <taxon>Poaceae</taxon>
        <taxon>BOP clade</taxon>
        <taxon>Pooideae</taxon>
        <taxon>Poodae</taxon>
        <taxon>Poeae</taxon>
        <taxon>Poeae Chloroplast Group 2 (Poeae type)</taxon>
        <taxon>Loliodinae</taxon>
        <taxon>Loliinae</taxon>
        <taxon>Lolium</taxon>
    </lineage>
</organism>
<dbReference type="PANTHER" id="PTHR10799">
    <property type="entry name" value="SNF2/RAD54 HELICASE FAMILY"/>
    <property type="match status" value="1"/>
</dbReference>
<dbReference type="Gene3D" id="3.40.50.300">
    <property type="entry name" value="P-loop containing nucleotide triphosphate hydrolases"/>
    <property type="match status" value="1"/>
</dbReference>
<feature type="compositionally biased region" description="Acidic residues" evidence="13">
    <location>
        <begin position="1046"/>
        <end position="1055"/>
    </location>
</feature>
<comment type="similarity">
    <text evidence="2">Belongs to the helicase family.</text>
</comment>
<dbReference type="InterPro" id="IPR029295">
    <property type="entry name" value="SnAC"/>
</dbReference>
<keyword evidence="9" id="KW-0067">ATP-binding</keyword>
<keyword evidence="4" id="KW-0217">Developmental protein</keyword>
<dbReference type="GO" id="GO:0003678">
    <property type="term" value="F:DNA helicase activity"/>
    <property type="evidence" value="ECO:0007669"/>
    <property type="project" value="UniProtKB-EC"/>
</dbReference>
<dbReference type="SUPFAM" id="SSF52540">
    <property type="entry name" value="P-loop containing nucleoside triphosphate hydrolases"/>
    <property type="match status" value="2"/>
</dbReference>
<feature type="region of interest" description="Disordered" evidence="13">
    <location>
        <begin position="1021"/>
        <end position="1092"/>
    </location>
</feature>
<evidence type="ECO:0000259" key="15">
    <source>
        <dbReference type="PROSITE" id="PS51194"/>
    </source>
</evidence>
<feature type="domain" description="Helicase C-terminal" evidence="15">
    <location>
        <begin position="714"/>
        <end position="876"/>
    </location>
</feature>
<dbReference type="GO" id="GO:0005634">
    <property type="term" value="C:nucleus"/>
    <property type="evidence" value="ECO:0007669"/>
    <property type="project" value="UniProtKB-SubCell"/>
</dbReference>
<dbReference type="EMBL" id="JAUUTY010000001">
    <property type="protein sequence ID" value="KAK1692783.1"/>
    <property type="molecule type" value="Genomic_DNA"/>
</dbReference>
<dbReference type="GO" id="GO:0006325">
    <property type="term" value="P:chromatin organization"/>
    <property type="evidence" value="ECO:0007669"/>
    <property type="project" value="UniProtKB-KW"/>
</dbReference>
<evidence type="ECO:0000313" key="16">
    <source>
        <dbReference type="EMBL" id="KAK1692783.1"/>
    </source>
</evidence>
<dbReference type="Pfam" id="PF00271">
    <property type="entry name" value="Helicase_C"/>
    <property type="match status" value="1"/>
</dbReference>
<comment type="catalytic activity">
    <reaction evidence="12">
        <text>ATP + H2O = ADP + phosphate + H(+)</text>
        <dbReference type="Rhea" id="RHEA:13065"/>
        <dbReference type="ChEBI" id="CHEBI:15377"/>
        <dbReference type="ChEBI" id="CHEBI:15378"/>
        <dbReference type="ChEBI" id="CHEBI:30616"/>
        <dbReference type="ChEBI" id="CHEBI:43474"/>
        <dbReference type="ChEBI" id="CHEBI:456216"/>
        <dbReference type="EC" id="3.6.4.12"/>
    </reaction>
</comment>
<dbReference type="PROSITE" id="PS51194">
    <property type="entry name" value="HELICASE_CTER"/>
    <property type="match status" value="1"/>
</dbReference>
<dbReference type="AlphaFoldDB" id="A0AAD8TV33"/>
<dbReference type="Pfam" id="PF00176">
    <property type="entry name" value="SNF2-rel_dom"/>
    <property type="match status" value="1"/>
</dbReference>
<evidence type="ECO:0000256" key="6">
    <source>
        <dbReference type="ARBA" id="ARBA00022741"/>
    </source>
</evidence>
<sequence length="1092" mass="125134">MAASVEAAAAAAAPPPPPAAAAEEADGGDAEQARTLIGALNLLSRNLPLPPAVLRAVSSIYRGGDDEDEEEDDEEPDVVGDGGETASRAGEEATLIQELEDAIFGNQTMHMSSSKLTAVKEERFNTSIQHRLAELEGLPSTRGEDLQMKCLLELYGLKLLDFQKKVRSDINSEYWLHKKCAYPDKQLFDWGMMRIRYPCAMYGTGDGFSMDTEDMHRKKRFTERISKLEEEEKNQAENRKRKFFTEILNAAREYQLQSSATYKRRKQRNDGVVAWHLRARQRITRLEKNRLQVLKAGDQEAYLRMVEESKNERLTMLLDKTNELLEGIGKAVQRQKDAEHVSRPEVSKDSESDESPEDSPSDDDEDTNGSANNSKFNAGRRLDSTVHSIEEKVTEQPSALVGGELRPYQLEGLQWMLSLFNNNLNGILADEMGLGKTIQTISLIAYLLEKKDVSGPHLIVAPKAVLPNWSNEFKTWAPSIDTILYDGRPDERKALREANFGGQFSVLLTHYDLILKDKKFLKKVYWHYLIVDEGHRLKNHECALARTLVSGYQIRRRLLLTGTPIQNSLQELWSLLNFILPNIFNSSGNFEEWFNAPFACDVSLNDEEQLLIIHRLHQVLRPFLLRRKKAEVEKYLPSKTQVILKCDFSAWQKAYYEQVTSDGRVALGSGFKSKALLNLSMQLRKCCNHPYLFVEQYNMYQREEIVRASGKFELLDRLLPKLHRAGHRVLLFSQMTKLLNILEVYMQMYNFKYMRLDGSTKTEERGKLLADFNKKDSEYFIFLLSTRAGGLGLNLQTADTVIIFDSDWNPQMDQQAEDRAHRIGQKNEVRVFVLVSVGSIEEEILDRAKQKMGIDAKVIQAGLFNNTSTAQDRRVLLQEILKRGTSTLGTDIPSEREINRLAARTEEEFWLFEKMDEERRQRENYKSRLMQGNEVPDWVFADTETLAEKRLKEEAKNPVILTKRRRKEVVYSDSFVDQWMKPEDGNEDIPKLTPRAKRSVYMSDIQEVDIHDRRKRLKFGEDSAVGASNPTWTPEKGRVSSYSKDENEDDDEDDVNTSGFQQGSSFTWNTLRRKRSSHSTNLPSDLKGRPPF</sequence>
<dbReference type="InterPro" id="IPR000330">
    <property type="entry name" value="SNF2_N"/>
</dbReference>
<evidence type="ECO:0000256" key="2">
    <source>
        <dbReference type="ARBA" id="ARBA00008708"/>
    </source>
</evidence>
<feature type="region of interest" description="Disordered" evidence="13">
    <location>
        <begin position="1"/>
        <end position="30"/>
    </location>
</feature>
<evidence type="ECO:0000256" key="1">
    <source>
        <dbReference type="ARBA" id="ARBA00004123"/>
    </source>
</evidence>
<evidence type="ECO:0000256" key="5">
    <source>
        <dbReference type="ARBA" id="ARBA00022604"/>
    </source>
</evidence>
<feature type="compositionally biased region" description="Low complexity" evidence="13">
    <location>
        <begin position="1"/>
        <end position="12"/>
    </location>
</feature>
<accession>A0AAD8TV33</accession>
<dbReference type="FunFam" id="3.40.50.300:FF:000755">
    <property type="entry name" value="Probable ATP-dependent DNA helicase CHR12"/>
    <property type="match status" value="1"/>
</dbReference>
<feature type="region of interest" description="Disordered" evidence="13">
    <location>
        <begin position="62"/>
        <end position="90"/>
    </location>
</feature>